<dbReference type="Proteomes" id="UP001148203">
    <property type="component" value="Unassembled WGS sequence"/>
</dbReference>
<comment type="caution">
    <text evidence="2">The sequence shown here is derived from an EMBL/GenBank/DDBJ whole genome shotgun (WGS) entry which is preliminary data.</text>
</comment>
<protein>
    <submittedName>
        <fullName evidence="2">DUF2790 domain-containing protein</fullName>
    </submittedName>
</protein>
<accession>A0ABT5NXR0</accession>
<dbReference type="RefSeq" id="WP_273925345.1">
    <property type="nucleotide sequence ID" value="NZ_JAMDGY010000074.1"/>
</dbReference>
<evidence type="ECO:0000313" key="2">
    <source>
        <dbReference type="EMBL" id="MDD0992982.1"/>
    </source>
</evidence>
<dbReference type="EMBL" id="JAMDGY010000074">
    <property type="protein sequence ID" value="MDD0992982.1"/>
    <property type="molecule type" value="Genomic_DNA"/>
</dbReference>
<sequence length="109" mass="11991">MKGFKCLGFAVVMVMAGQATLAVAANQQDSRLDAHERAVQVYAQQHGLAVPAVRDYQYGMQLDVRDVILKTASTRSCDAEPMLMTYKDSSGQLLTLRYSEQGNCPKFQG</sequence>
<evidence type="ECO:0000256" key="1">
    <source>
        <dbReference type="SAM" id="SignalP"/>
    </source>
</evidence>
<keyword evidence="3" id="KW-1185">Reference proteome</keyword>
<evidence type="ECO:0000313" key="3">
    <source>
        <dbReference type="Proteomes" id="UP001148203"/>
    </source>
</evidence>
<feature type="chain" id="PRO_5045606950" evidence="1">
    <location>
        <begin position="25"/>
        <end position="109"/>
    </location>
</feature>
<dbReference type="InterPro" id="IPR021245">
    <property type="entry name" value="DUF2790"/>
</dbReference>
<proteinExistence type="predicted"/>
<gene>
    <name evidence="2" type="ORF">M5G11_20835</name>
</gene>
<feature type="signal peptide" evidence="1">
    <location>
        <begin position="1"/>
        <end position="24"/>
    </location>
</feature>
<dbReference type="Pfam" id="PF10976">
    <property type="entry name" value="DUF2790"/>
    <property type="match status" value="1"/>
</dbReference>
<organism evidence="2 3">
    <name type="scientific">Pseudomonas fontis</name>
    <dbReference type="NCBI Taxonomy" id="2942633"/>
    <lineage>
        <taxon>Bacteria</taxon>
        <taxon>Pseudomonadati</taxon>
        <taxon>Pseudomonadota</taxon>
        <taxon>Gammaproteobacteria</taxon>
        <taxon>Pseudomonadales</taxon>
        <taxon>Pseudomonadaceae</taxon>
        <taxon>Pseudomonas</taxon>
    </lineage>
</organism>
<keyword evidence="1" id="KW-0732">Signal</keyword>
<reference evidence="2 3" key="1">
    <citation type="submission" date="2022-05" db="EMBL/GenBank/DDBJ databases">
        <title>Novel Pseudomonas spp. Isolated from a Rainbow Trout Aquaculture Facility.</title>
        <authorList>
            <person name="Testerman T."/>
            <person name="Graf J."/>
        </authorList>
    </citation>
    <scope>NUCLEOTIDE SEQUENCE [LARGE SCALE GENOMIC DNA]</scope>
    <source>
        <strain evidence="2 3">ID681</strain>
    </source>
</reference>
<name>A0ABT5NXR0_9PSED</name>
<dbReference type="Gene3D" id="2.30.140.50">
    <property type="entry name" value="Protein of unknown function DUF2790"/>
    <property type="match status" value="1"/>
</dbReference>